<dbReference type="Gene3D" id="3.40.630.30">
    <property type="match status" value="1"/>
</dbReference>
<dbReference type="InterPro" id="IPR000182">
    <property type="entry name" value="GNAT_dom"/>
</dbReference>
<dbReference type="InterPro" id="IPR016181">
    <property type="entry name" value="Acyl_CoA_acyltransferase"/>
</dbReference>
<dbReference type="Proteomes" id="UP001501417">
    <property type="component" value="Unassembled WGS sequence"/>
</dbReference>
<comment type="caution">
    <text evidence="2">The sequence shown here is derived from an EMBL/GenBank/DDBJ whole genome shotgun (WGS) entry which is preliminary data.</text>
</comment>
<dbReference type="InterPro" id="IPR051531">
    <property type="entry name" value="N-acetyltransferase"/>
</dbReference>
<feature type="domain" description="N-acetyltransferase" evidence="1">
    <location>
        <begin position="1"/>
        <end position="100"/>
    </location>
</feature>
<reference evidence="3" key="1">
    <citation type="journal article" date="2019" name="Int. J. Syst. Evol. Microbiol.">
        <title>The Global Catalogue of Microorganisms (GCM) 10K type strain sequencing project: providing services to taxonomists for standard genome sequencing and annotation.</title>
        <authorList>
            <consortium name="The Broad Institute Genomics Platform"/>
            <consortium name="The Broad Institute Genome Sequencing Center for Infectious Disease"/>
            <person name="Wu L."/>
            <person name="Ma J."/>
        </authorList>
    </citation>
    <scope>NUCLEOTIDE SEQUENCE [LARGE SCALE GENOMIC DNA]</scope>
    <source>
        <strain evidence="3">JCM 17782</strain>
    </source>
</reference>
<name>A0ABP8EYU5_9MYCO</name>
<dbReference type="Pfam" id="PF13302">
    <property type="entry name" value="Acetyltransf_3"/>
    <property type="match status" value="1"/>
</dbReference>
<proteinExistence type="predicted"/>
<gene>
    <name evidence="2" type="ORF">GCM10023161_33020</name>
</gene>
<dbReference type="SUPFAM" id="SSF55729">
    <property type="entry name" value="Acyl-CoA N-acyltransferases (Nat)"/>
    <property type="match status" value="1"/>
</dbReference>
<dbReference type="EMBL" id="BAABGF010000037">
    <property type="protein sequence ID" value="GAA4289737.1"/>
    <property type="molecule type" value="Genomic_DNA"/>
</dbReference>
<keyword evidence="3" id="KW-1185">Reference proteome</keyword>
<protein>
    <recommendedName>
        <fullName evidence="1">N-acetyltransferase domain-containing protein</fullName>
    </recommendedName>
</protein>
<dbReference type="PANTHER" id="PTHR43792:SF1">
    <property type="entry name" value="N-ACETYLTRANSFERASE DOMAIN-CONTAINING PROTEIN"/>
    <property type="match status" value="1"/>
</dbReference>
<evidence type="ECO:0000313" key="3">
    <source>
        <dbReference type="Proteomes" id="UP001501417"/>
    </source>
</evidence>
<evidence type="ECO:0000313" key="2">
    <source>
        <dbReference type="EMBL" id="GAA4289737.1"/>
    </source>
</evidence>
<dbReference type="PROSITE" id="PS51186">
    <property type="entry name" value="GNAT"/>
    <property type="match status" value="1"/>
</dbReference>
<evidence type="ECO:0000259" key="1">
    <source>
        <dbReference type="PROSITE" id="PS51186"/>
    </source>
</evidence>
<organism evidence="2 3">
    <name type="scientific">Mycobacterium paraffinicum</name>
    <dbReference type="NCBI Taxonomy" id="53378"/>
    <lineage>
        <taxon>Bacteria</taxon>
        <taxon>Bacillati</taxon>
        <taxon>Actinomycetota</taxon>
        <taxon>Actinomycetes</taxon>
        <taxon>Mycobacteriales</taxon>
        <taxon>Mycobacteriaceae</taxon>
        <taxon>Mycobacterium</taxon>
    </lineage>
</organism>
<accession>A0ABP8EYU5</accession>
<sequence>MTLSESGLLVGDCGLQFLPGRNDLELGFHFARPHWGHGYATEAASACLTWALANRTERILAIVDPDHHSSQRVLAKVGMRPIGRDHILDRSWIVYEVHRETDH</sequence>
<dbReference type="PANTHER" id="PTHR43792">
    <property type="entry name" value="GNAT FAMILY, PUTATIVE (AFU_ORTHOLOGUE AFUA_3G00765)-RELATED-RELATED"/>
    <property type="match status" value="1"/>
</dbReference>